<dbReference type="RefSeq" id="WP_109188850.1">
    <property type="nucleotide sequence ID" value="NZ_BMYA01000005.1"/>
</dbReference>
<keyword evidence="3" id="KW-0255">Endonuclease</keyword>
<protein>
    <submittedName>
        <fullName evidence="3">Endonuclease</fullName>
    </submittedName>
</protein>
<dbReference type="InterPro" id="IPR035901">
    <property type="entry name" value="GIY-YIG_endonuc_sf"/>
</dbReference>
<dbReference type="CDD" id="cd10456">
    <property type="entry name" value="GIY-YIG_UPF0213"/>
    <property type="match status" value="1"/>
</dbReference>
<sequence length="95" mass="11089">MKITYPQRHYFYVLECNDQSLYTGYTPQLEQRIATHNAGKGAKYTKVPARRPVRLCYYEIFSTKQAAMQQEYAFKKLTRAQKIAYIEAHQSTADG</sequence>
<keyword evidence="3" id="KW-0540">Nuclease</keyword>
<keyword evidence="3" id="KW-0378">Hydrolase</keyword>
<organism evidence="3 4">
    <name type="scientific">Ignatzschineria ureiclastica</name>
    <dbReference type="NCBI Taxonomy" id="472582"/>
    <lineage>
        <taxon>Bacteria</taxon>
        <taxon>Pseudomonadati</taxon>
        <taxon>Pseudomonadota</taxon>
        <taxon>Gammaproteobacteria</taxon>
        <taxon>Cardiobacteriales</taxon>
        <taxon>Ignatzschineriaceae</taxon>
        <taxon>Ignatzschineria</taxon>
    </lineage>
</organism>
<dbReference type="InterPro" id="IPR050190">
    <property type="entry name" value="UPF0213_domain"/>
</dbReference>
<accession>A0A2U2AFQ6</accession>
<name>A0A2U2AFQ6_9GAMM</name>
<dbReference type="PANTHER" id="PTHR34477:SF1">
    <property type="entry name" value="UPF0213 PROTEIN YHBQ"/>
    <property type="match status" value="1"/>
</dbReference>
<feature type="domain" description="GIY-YIG" evidence="2">
    <location>
        <begin position="7"/>
        <end position="84"/>
    </location>
</feature>
<proteinExistence type="inferred from homology"/>
<comment type="caution">
    <text evidence="3">The sequence shown here is derived from an EMBL/GenBank/DDBJ whole genome shotgun (WGS) entry which is preliminary data.</text>
</comment>
<dbReference type="OrthoDB" id="9797095at2"/>
<dbReference type="InterPro" id="IPR000305">
    <property type="entry name" value="GIY-YIG_endonuc"/>
</dbReference>
<dbReference type="Proteomes" id="UP000245020">
    <property type="component" value="Unassembled WGS sequence"/>
</dbReference>
<reference evidence="4" key="1">
    <citation type="submission" date="2018-05" db="EMBL/GenBank/DDBJ databases">
        <title>Ignatzschineria dubaiensis sp. nov., isolated from necrotic foot tissues of dromedaries (Camelus dromedarius) and associated maggots in Dubai, United Arab Emirates.</title>
        <authorList>
            <person name="Tsang C.C."/>
            <person name="Tang J.Y.M."/>
            <person name="Fong J.Y.H."/>
            <person name="Kinne J."/>
            <person name="Lee H.H."/>
            <person name="Joseph M."/>
            <person name="Jose S."/>
            <person name="Schuster R.K."/>
            <person name="Tang Y."/>
            <person name="Sivakumar S."/>
            <person name="Chen J.H.K."/>
            <person name="Teng J.L.L."/>
            <person name="Lau S.K.P."/>
            <person name="Wernery U."/>
            <person name="Woo P.C.Y."/>
        </authorList>
    </citation>
    <scope>NUCLEOTIDE SEQUENCE [LARGE SCALE GENOMIC DNA]</scope>
    <source>
        <strain evidence="4">KCTC 22644</strain>
    </source>
</reference>
<keyword evidence="4" id="KW-1185">Reference proteome</keyword>
<dbReference type="SUPFAM" id="SSF82771">
    <property type="entry name" value="GIY-YIG endonuclease"/>
    <property type="match status" value="1"/>
</dbReference>
<evidence type="ECO:0000313" key="3">
    <source>
        <dbReference type="EMBL" id="PWD81491.1"/>
    </source>
</evidence>
<evidence type="ECO:0000256" key="1">
    <source>
        <dbReference type="ARBA" id="ARBA00007435"/>
    </source>
</evidence>
<dbReference type="AlphaFoldDB" id="A0A2U2AFQ6"/>
<comment type="similarity">
    <text evidence="1">Belongs to the UPF0213 family.</text>
</comment>
<evidence type="ECO:0000259" key="2">
    <source>
        <dbReference type="PROSITE" id="PS50164"/>
    </source>
</evidence>
<dbReference type="Pfam" id="PF01541">
    <property type="entry name" value="GIY-YIG"/>
    <property type="match status" value="1"/>
</dbReference>
<gene>
    <name evidence="3" type="ORF">DC083_03325</name>
</gene>
<evidence type="ECO:0000313" key="4">
    <source>
        <dbReference type="Proteomes" id="UP000245020"/>
    </source>
</evidence>
<dbReference type="EMBL" id="QEWQ01000002">
    <property type="protein sequence ID" value="PWD81491.1"/>
    <property type="molecule type" value="Genomic_DNA"/>
</dbReference>
<dbReference type="PROSITE" id="PS50164">
    <property type="entry name" value="GIY_YIG"/>
    <property type="match status" value="1"/>
</dbReference>
<dbReference type="Gene3D" id="3.40.1440.10">
    <property type="entry name" value="GIY-YIG endonuclease"/>
    <property type="match status" value="1"/>
</dbReference>
<dbReference type="GO" id="GO:0004519">
    <property type="term" value="F:endonuclease activity"/>
    <property type="evidence" value="ECO:0007669"/>
    <property type="project" value="UniProtKB-KW"/>
</dbReference>
<dbReference type="PANTHER" id="PTHR34477">
    <property type="entry name" value="UPF0213 PROTEIN YHBQ"/>
    <property type="match status" value="1"/>
</dbReference>